<dbReference type="AlphaFoldDB" id="A0A1N6V7S7"/>
<sequence length="283" mass="32175">MKPYLLAITIIFLGINSVRSQEDLLNELEQVTQEESYEQPAFKAMKIGNLQSTKVAAKGDMYMYVSHRFGTLKDGLTTFFGFDNANTKIQLVYGIYDGIQIGLARESIRKTYSSHIKAKIIGQSKDFPVNIVGYATANIRTDIRKQQYPLLEFGDRMNYATQLLISKRFSNSFSFELAPTYVRQNLVLEPFQKHDQVALGAGGRMKVSKRMSVNVDYVYNLSRHKNSIYNNPLTFGLDIETGGHVFQLLFSNAQSTNEPGFISNAEGKWFEDVFFGFNIVRVF</sequence>
<evidence type="ECO:0000313" key="2">
    <source>
        <dbReference type="EMBL" id="SIQ73838.1"/>
    </source>
</evidence>
<dbReference type="Proteomes" id="UP000186953">
    <property type="component" value="Unassembled WGS sequence"/>
</dbReference>
<dbReference type="InterPro" id="IPR045916">
    <property type="entry name" value="DUF5777"/>
</dbReference>
<keyword evidence="3" id="KW-1185">Reference proteome</keyword>
<dbReference type="OrthoDB" id="1117410at2"/>
<dbReference type="RefSeq" id="WP_076548436.1">
    <property type="nucleotide sequence ID" value="NZ_FTMA01000003.1"/>
</dbReference>
<dbReference type="EMBL" id="FTMA01000003">
    <property type="protein sequence ID" value="SIQ73838.1"/>
    <property type="molecule type" value="Genomic_DNA"/>
</dbReference>
<dbReference type="Pfam" id="PF19089">
    <property type="entry name" value="DUF5777"/>
    <property type="match status" value="1"/>
</dbReference>
<evidence type="ECO:0000259" key="1">
    <source>
        <dbReference type="Pfam" id="PF19089"/>
    </source>
</evidence>
<name>A0A1N6V7S7_9FLAO</name>
<dbReference type="SUPFAM" id="SSF56935">
    <property type="entry name" value="Porins"/>
    <property type="match status" value="1"/>
</dbReference>
<proteinExistence type="predicted"/>
<accession>A0A1N6V7S7</accession>
<feature type="domain" description="DUF5777" evidence="1">
    <location>
        <begin position="42"/>
        <end position="283"/>
    </location>
</feature>
<reference evidence="3" key="1">
    <citation type="submission" date="2017-01" db="EMBL/GenBank/DDBJ databases">
        <authorList>
            <person name="Varghese N."/>
            <person name="Submissions S."/>
        </authorList>
    </citation>
    <scope>NUCLEOTIDE SEQUENCE [LARGE SCALE GENOMIC DNA]</scope>
    <source>
        <strain evidence="3">DSM 15366</strain>
    </source>
</reference>
<dbReference type="STRING" id="228959.SAMN05421797_10323"/>
<protein>
    <recommendedName>
        <fullName evidence="1">DUF5777 domain-containing protein</fullName>
    </recommendedName>
</protein>
<organism evidence="2 3">
    <name type="scientific">Maribacter ulvicola</name>
    <dbReference type="NCBI Taxonomy" id="228959"/>
    <lineage>
        <taxon>Bacteria</taxon>
        <taxon>Pseudomonadati</taxon>
        <taxon>Bacteroidota</taxon>
        <taxon>Flavobacteriia</taxon>
        <taxon>Flavobacteriales</taxon>
        <taxon>Flavobacteriaceae</taxon>
        <taxon>Maribacter</taxon>
    </lineage>
</organism>
<gene>
    <name evidence="2" type="ORF">SAMN05421797_10323</name>
</gene>
<evidence type="ECO:0000313" key="3">
    <source>
        <dbReference type="Proteomes" id="UP000186953"/>
    </source>
</evidence>